<dbReference type="GO" id="GO:0015074">
    <property type="term" value="P:DNA integration"/>
    <property type="evidence" value="ECO:0007669"/>
    <property type="project" value="InterPro"/>
</dbReference>
<dbReference type="GO" id="GO:0006313">
    <property type="term" value="P:DNA transposition"/>
    <property type="evidence" value="ECO:0007669"/>
    <property type="project" value="InterPro"/>
</dbReference>
<name>E2BZB7_HARSA</name>
<dbReference type="GO" id="GO:0003690">
    <property type="term" value="F:double-stranded DNA binding"/>
    <property type="evidence" value="ECO:0007669"/>
    <property type="project" value="TreeGrafter"/>
</dbReference>
<reference evidence="2 3" key="1">
    <citation type="journal article" date="2010" name="Science">
        <title>Genomic comparison of the ants Camponotus floridanus and Harpegnathos saltator.</title>
        <authorList>
            <person name="Bonasio R."/>
            <person name="Zhang G."/>
            <person name="Ye C."/>
            <person name="Mutti N.S."/>
            <person name="Fang X."/>
            <person name="Qin N."/>
            <person name="Donahue G."/>
            <person name="Yang P."/>
            <person name="Li Q."/>
            <person name="Li C."/>
            <person name="Zhang P."/>
            <person name="Huang Z."/>
            <person name="Berger S.L."/>
            <person name="Reinberg D."/>
            <person name="Wang J."/>
            <person name="Liebig J."/>
        </authorList>
    </citation>
    <scope>NUCLEOTIDE SEQUENCE [LARGE SCALE GENOMIC DNA]</scope>
    <source>
        <strain evidence="2 3">R22 G/1</strain>
    </source>
</reference>
<dbReference type="GO" id="GO:0000729">
    <property type="term" value="P:DNA double-strand break processing"/>
    <property type="evidence" value="ECO:0007669"/>
    <property type="project" value="TreeGrafter"/>
</dbReference>
<dbReference type="GO" id="GO:0006303">
    <property type="term" value="P:double-strand break repair via nonhomologous end joining"/>
    <property type="evidence" value="ECO:0007669"/>
    <property type="project" value="TreeGrafter"/>
</dbReference>
<dbReference type="Gene3D" id="3.30.420.10">
    <property type="entry name" value="Ribonuclease H-like superfamily/Ribonuclease H"/>
    <property type="match status" value="1"/>
</dbReference>
<dbReference type="GO" id="GO:0046975">
    <property type="term" value="F:histone H3K36 methyltransferase activity"/>
    <property type="evidence" value="ECO:0007669"/>
    <property type="project" value="TreeGrafter"/>
</dbReference>
<keyword evidence="2" id="KW-0808">Transferase</keyword>
<dbReference type="AlphaFoldDB" id="E2BZB7"/>
<dbReference type="Pfam" id="PF01498">
    <property type="entry name" value="HTH_Tnp_Tc3_2"/>
    <property type="match status" value="1"/>
</dbReference>
<feature type="non-terminal residue" evidence="2">
    <location>
        <position position="121"/>
    </location>
</feature>
<dbReference type="GO" id="GO:0044774">
    <property type="term" value="P:mitotic DNA integrity checkpoint signaling"/>
    <property type="evidence" value="ECO:0007669"/>
    <property type="project" value="TreeGrafter"/>
</dbReference>
<evidence type="ECO:0000313" key="3">
    <source>
        <dbReference type="Proteomes" id="UP000008237"/>
    </source>
</evidence>
<dbReference type="GO" id="GO:0032259">
    <property type="term" value="P:methylation"/>
    <property type="evidence" value="ECO:0007669"/>
    <property type="project" value="UniProtKB-KW"/>
</dbReference>
<dbReference type="InParanoid" id="E2BZB7"/>
<gene>
    <name evidence="2" type="ORF">EAI_03255</name>
</gene>
<dbReference type="GO" id="GO:0003697">
    <property type="term" value="F:single-stranded DNA binding"/>
    <property type="evidence" value="ECO:0007669"/>
    <property type="project" value="TreeGrafter"/>
</dbReference>
<dbReference type="PANTHER" id="PTHR46060">
    <property type="entry name" value="MARINER MOS1 TRANSPOSASE-LIKE PROTEIN"/>
    <property type="match status" value="1"/>
</dbReference>
<keyword evidence="2" id="KW-0489">Methyltransferase</keyword>
<keyword evidence="3" id="KW-1185">Reference proteome</keyword>
<evidence type="ECO:0000313" key="2">
    <source>
        <dbReference type="EMBL" id="EFN78961.1"/>
    </source>
</evidence>
<dbReference type="OMA" id="VYNNINW"/>
<dbReference type="InterPro" id="IPR052709">
    <property type="entry name" value="Transposase-MT_Hybrid"/>
</dbReference>
<feature type="domain" description="Transposase Tc1-like" evidence="1">
    <location>
        <begin position="26"/>
        <end position="84"/>
    </location>
</feature>
<dbReference type="GO" id="GO:0035861">
    <property type="term" value="C:site of double-strand break"/>
    <property type="evidence" value="ECO:0007669"/>
    <property type="project" value="TreeGrafter"/>
</dbReference>
<feature type="non-terminal residue" evidence="2">
    <location>
        <position position="1"/>
    </location>
</feature>
<dbReference type="GO" id="GO:0044547">
    <property type="term" value="F:DNA topoisomerase binding"/>
    <property type="evidence" value="ECO:0007669"/>
    <property type="project" value="TreeGrafter"/>
</dbReference>
<dbReference type="Gene3D" id="1.10.10.60">
    <property type="entry name" value="Homeodomain-like"/>
    <property type="match status" value="1"/>
</dbReference>
<dbReference type="GO" id="GO:0000014">
    <property type="term" value="F:single-stranded DNA endodeoxyribonuclease activity"/>
    <property type="evidence" value="ECO:0007669"/>
    <property type="project" value="TreeGrafter"/>
</dbReference>
<dbReference type="GO" id="GO:0042800">
    <property type="term" value="F:histone H3K4 methyltransferase activity"/>
    <property type="evidence" value="ECO:0007669"/>
    <property type="project" value="TreeGrafter"/>
</dbReference>
<dbReference type="GO" id="GO:0005634">
    <property type="term" value="C:nucleus"/>
    <property type="evidence" value="ECO:0007669"/>
    <property type="project" value="TreeGrafter"/>
</dbReference>
<dbReference type="Proteomes" id="UP000008237">
    <property type="component" value="Unassembled WGS sequence"/>
</dbReference>
<dbReference type="EMBL" id="GL451584">
    <property type="protein sequence ID" value="EFN78961.1"/>
    <property type="molecule type" value="Genomic_DNA"/>
</dbReference>
<evidence type="ECO:0000259" key="1">
    <source>
        <dbReference type="Pfam" id="PF01498"/>
    </source>
</evidence>
<dbReference type="InterPro" id="IPR036397">
    <property type="entry name" value="RNaseH_sf"/>
</dbReference>
<proteinExistence type="predicted"/>
<dbReference type="InterPro" id="IPR002492">
    <property type="entry name" value="Transposase_Tc1-like"/>
</dbReference>
<dbReference type="GO" id="GO:0031297">
    <property type="term" value="P:replication fork processing"/>
    <property type="evidence" value="ECO:0007669"/>
    <property type="project" value="TreeGrafter"/>
</dbReference>
<sequence length="121" mass="14125">FQRFRSGNMNVEDETHSGRPIVGNVDKIMEIVESDRHASTYSIAQELKISQKTVWNHLHKAGLKKKLDVWVPHELTQKNLLDRIHACDSLLKRNEIDPFLKRMVTGDEKWVTYENNGQKRS</sequence>
<accession>E2BZB7</accession>
<protein>
    <submittedName>
        <fullName evidence="2">Histone-lysine N-methyltransferase SETMAR</fullName>
    </submittedName>
</protein>
<dbReference type="OrthoDB" id="7551951at2759"/>
<dbReference type="GO" id="GO:0000793">
    <property type="term" value="C:condensed chromosome"/>
    <property type="evidence" value="ECO:0007669"/>
    <property type="project" value="TreeGrafter"/>
</dbReference>
<organism evidence="3">
    <name type="scientific">Harpegnathos saltator</name>
    <name type="common">Jerdon's jumping ant</name>
    <dbReference type="NCBI Taxonomy" id="610380"/>
    <lineage>
        <taxon>Eukaryota</taxon>
        <taxon>Metazoa</taxon>
        <taxon>Ecdysozoa</taxon>
        <taxon>Arthropoda</taxon>
        <taxon>Hexapoda</taxon>
        <taxon>Insecta</taxon>
        <taxon>Pterygota</taxon>
        <taxon>Neoptera</taxon>
        <taxon>Endopterygota</taxon>
        <taxon>Hymenoptera</taxon>
        <taxon>Apocrita</taxon>
        <taxon>Aculeata</taxon>
        <taxon>Formicoidea</taxon>
        <taxon>Formicidae</taxon>
        <taxon>Ponerinae</taxon>
        <taxon>Ponerini</taxon>
        <taxon>Harpegnathos</taxon>
    </lineage>
</organism>
<dbReference type="PANTHER" id="PTHR46060:SF2">
    <property type="entry name" value="HISTONE-LYSINE N-METHYLTRANSFERASE SETMAR"/>
    <property type="match status" value="1"/>
</dbReference>